<dbReference type="AlphaFoldDB" id="A0A164SD75"/>
<feature type="region of interest" description="Disordered" evidence="1">
    <location>
        <begin position="270"/>
        <end position="294"/>
    </location>
</feature>
<dbReference type="Proteomes" id="UP000076722">
    <property type="component" value="Unassembled WGS sequence"/>
</dbReference>
<feature type="region of interest" description="Disordered" evidence="1">
    <location>
        <begin position="349"/>
        <end position="372"/>
    </location>
</feature>
<proteinExistence type="predicted"/>
<accession>A0A164SD75</accession>
<organism evidence="2 3">
    <name type="scientific">Sistotremastrum niveocremeum HHB9708</name>
    <dbReference type="NCBI Taxonomy" id="1314777"/>
    <lineage>
        <taxon>Eukaryota</taxon>
        <taxon>Fungi</taxon>
        <taxon>Dikarya</taxon>
        <taxon>Basidiomycota</taxon>
        <taxon>Agaricomycotina</taxon>
        <taxon>Agaricomycetes</taxon>
        <taxon>Sistotremastrales</taxon>
        <taxon>Sistotremastraceae</taxon>
        <taxon>Sertulicium</taxon>
        <taxon>Sertulicium niveocremeum</taxon>
    </lineage>
</organism>
<gene>
    <name evidence="2" type="ORF">SISNIDRAFT_467932</name>
</gene>
<dbReference type="EMBL" id="KV419416">
    <property type="protein sequence ID" value="KZS91365.1"/>
    <property type="molecule type" value="Genomic_DNA"/>
</dbReference>
<reference evidence="2 3" key="1">
    <citation type="journal article" date="2016" name="Mol. Biol. Evol.">
        <title>Comparative Genomics of Early-Diverging Mushroom-Forming Fungi Provides Insights into the Origins of Lignocellulose Decay Capabilities.</title>
        <authorList>
            <person name="Nagy L.G."/>
            <person name="Riley R."/>
            <person name="Tritt A."/>
            <person name="Adam C."/>
            <person name="Daum C."/>
            <person name="Floudas D."/>
            <person name="Sun H."/>
            <person name="Yadav J.S."/>
            <person name="Pangilinan J."/>
            <person name="Larsson K.H."/>
            <person name="Matsuura K."/>
            <person name="Barry K."/>
            <person name="Labutti K."/>
            <person name="Kuo R."/>
            <person name="Ohm R.A."/>
            <person name="Bhattacharya S.S."/>
            <person name="Shirouzu T."/>
            <person name="Yoshinaga Y."/>
            <person name="Martin F.M."/>
            <person name="Grigoriev I.V."/>
            <person name="Hibbett D.S."/>
        </authorList>
    </citation>
    <scope>NUCLEOTIDE SEQUENCE [LARGE SCALE GENOMIC DNA]</scope>
    <source>
        <strain evidence="2 3">HHB9708</strain>
    </source>
</reference>
<evidence type="ECO:0000313" key="3">
    <source>
        <dbReference type="Proteomes" id="UP000076722"/>
    </source>
</evidence>
<feature type="compositionally biased region" description="Polar residues" evidence="1">
    <location>
        <begin position="349"/>
        <end position="359"/>
    </location>
</feature>
<protein>
    <submittedName>
        <fullName evidence="2">Uncharacterized protein</fullName>
    </submittedName>
</protein>
<keyword evidence="3" id="KW-1185">Reference proteome</keyword>
<name>A0A164SD75_9AGAM</name>
<sequence>MYRSMLVGEHSRVGEHATCLAIFGTFKQQQWLPNKQSVGPSKAHTPKAWIGIKVERDLRQRRERLQAMGDSRERRERLTHVPVCMGSRLWLSSLKSSHFCLKPSRQSEKEEEEGEEAIAGTLTLSRASASYSPEAERNTVIGGPGEGVVLLAKLWPEITYKRNKAYAHTKRVRKYAEHQAEYVRDALNQDEDGFSIGKVWKTKQGYTVHPQNKDSQPKGFMNLDKFLNAHPDFKVVEHSKDCPDTTVHICRLPRSSVCFARGCGCSRAPRTPGPDWLADPKDRPKKNQKSAAPSQAGIVQILHLWDDVRHRVPKSSHDWTFSKIPCDWQLRPVAKFQFAHDWQLQLQSRSGNQSSNDQSRPVACPINSIGVY</sequence>
<evidence type="ECO:0000256" key="1">
    <source>
        <dbReference type="SAM" id="MobiDB-lite"/>
    </source>
</evidence>
<evidence type="ECO:0000313" key="2">
    <source>
        <dbReference type="EMBL" id="KZS91365.1"/>
    </source>
</evidence>